<evidence type="ECO:0000313" key="11">
    <source>
        <dbReference type="EMBL" id="EFO26442.1"/>
    </source>
</evidence>
<dbReference type="eggNOG" id="ENOG502QSX9">
    <property type="taxonomic scope" value="Eukaryota"/>
</dbReference>
<organism evidence="12 13">
    <name type="scientific">Loa loa</name>
    <name type="common">Eye worm</name>
    <name type="synonym">Filaria loa</name>
    <dbReference type="NCBI Taxonomy" id="7209"/>
    <lineage>
        <taxon>Eukaryota</taxon>
        <taxon>Metazoa</taxon>
        <taxon>Ecdysozoa</taxon>
        <taxon>Nematoda</taxon>
        <taxon>Chromadorea</taxon>
        <taxon>Rhabditida</taxon>
        <taxon>Spirurina</taxon>
        <taxon>Spiruromorpha</taxon>
        <taxon>Filarioidea</taxon>
        <taxon>Onchocercidae</taxon>
        <taxon>Loa</taxon>
    </lineage>
</organism>
<keyword evidence="3" id="KW-0809">Transit peptide</keyword>
<dbReference type="WBParaSite" id="EN70_4077">
    <property type="protein sequence ID" value="EN70_4077"/>
    <property type="gene ID" value="EN70_4077"/>
</dbReference>
<dbReference type="FunCoup" id="A0A1I7VM52">
    <property type="interactions" value="688"/>
</dbReference>
<feature type="coiled-coil region" evidence="9">
    <location>
        <begin position="230"/>
        <end position="257"/>
    </location>
</feature>
<dbReference type="RefSeq" id="XP_003137633.1">
    <property type="nucleotide sequence ID" value="XM_003137585.2"/>
</dbReference>
<keyword evidence="9" id="KW-0175">Coiled coil</keyword>
<evidence type="ECO:0000256" key="5">
    <source>
        <dbReference type="ARBA" id="ARBA00023128"/>
    </source>
</evidence>
<dbReference type="STRING" id="7209.A0A1I7VM52"/>
<comment type="similarity">
    <text evidence="2">Belongs to the mitochondrion-specific ribosomal protein mS31 family.</text>
</comment>
<evidence type="ECO:0000256" key="2">
    <source>
        <dbReference type="ARBA" id="ARBA00011057"/>
    </source>
</evidence>
<dbReference type="OMA" id="LKREIFY"/>
<sequence>MFNRSCGSVLLGISRQRIAFPRIRRSFDTSNDGNAGSQTESLQRSKTSDKNISIRQESKNMAPKATTNENLKPEDIRKKLLEVKRKKEWKKPKPNEVATEEILAAVNSVVKDLHHSGISDKRKTRNELIGKLIEYEKEKFEAATSAQYSELLSDRAFATFLESLKEEKNRPPPSAVEKRQMRQGLLLLKREIFYQALQSGHKAEDARRIAERAVKIAEQKVVGKNEILMQNYTEMQKKNMLEEIEQTERESAFYNIALQLASKMLYPDDLSSEESHIALSNVIHPDCRVENIFKNIDNKLNIFKIADIPKLKDDSMKQWCEWDKNAAAIWNSSFGPANAFEEMIELTEQGKMWPYPIDNEYQIGEEEDVDFYDHIFLDKYLAQYNLPEEGPVTQFMELVCVGLSKNPYMSVKKKHAHLDWFANYFKEKAEEIKRIQESAGVLVEGSI</sequence>
<gene>
    <name evidence="11 13" type="ORF">LOAG_02047</name>
</gene>
<evidence type="ECO:0000256" key="6">
    <source>
        <dbReference type="ARBA" id="ARBA00023274"/>
    </source>
</evidence>
<feature type="region of interest" description="Disordered" evidence="10">
    <location>
        <begin position="26"/>
        <end position="69"/>
    </location>
</feature>
<dbReference type="GO" id="GO:0005763">
    <property type="term" value="C:mitochondrial small ribosomal subunit"/>
    <property type="evidence" value="ECO:0007669"/>
    <property type="project" value="InterPro"/>
</dbReference>
<dbReference type="OrthoDB" id="5989925at2759"/>
<reference evidence="13" key="2">
    <citation type="submission" date="2016-11" db="UniProtKB">
        <authorList>
            <consortium name="WormBaseParasite"/>
        </authorList>
    </citation>
    <scope>IDENTIFICATION</scope>
</reference>
<reference evidence="11 12" key="1">
    <citation type="submission" date="2012-04" db="EMBL/GenBank/DDBJ databases">
        <title>The Genome Sequence of Loa loa.</title>
        <authorList>
            <consortium name="The Broad Institute Genome Sequencing Platform"/>
            <consortium name="Broad Institute Genome Sequencing Center for Infectious Disease"/>
            <person name="Nutman T.B."/>
            <person name="Fink D.L."/>
            <person name="Russ C."/>
            <person name="Young S."/>
            <person name="Zeng Q."/>
            <person name="Gargeya S."/>
            <person name="Alvarado L."/>
            <person name="Berlin A."/>
            <person name="Chapman S.B."/>
            <person name="Chen Z."/>
            <person name="Freedman E."/>
            <person name="Gellesch M."/>
            <person name="Goldberg J."/>
            <person name="Griggs A."/>
            <person name="Gujja S."/>
            <person name="Heilman E.R."/>
            <person name="Heiman D."/>
            <person name="Howarth C."/>
            <person name="Mehta T."/>
            <person name="Neiman D."/>
            <person name="Pearson M."/>
            <person name="Roberts A."/>
            <person name="Saif S."/>
            <person name="Shea T."/>
            <person name="Shenoy N."/>
            <person name="Sisk P."/>
            <person name="Stolte C."/>
            <person name="Sykes S."/>
            <person name="White J."/>
            <person name="Yandava C."/>
            <person name="Haas B."/>
            <person name="Henn M.R."/>
            <person name="Nusbaum C."/>
            <person name="Birren B."/>
        </authorList>
    </citation>
    <scope>NUCLEOTIDE SEQUENCE [LARGE SCALE GENOMIC DNA]</scope>
</reference>
<dbReference type="KEGG" id="loa:LOAG_02047"/>
<keyword evidence="4" id="KW-0689">Ribosomal protein</keyword>
<evidence type="ECO:0000256" key="4">
    <source>
        <dbReference type="ARBA" id="ARBA00022980"/>
    </source>
</evidence>
<dbReference type="InParanoid" id="A0A1I7VM52"/>
<keyword evidence="6" id="KW-0687">Ribonucleoprotein</keyword>
<dbReference type="EMBL" id="JH712099">
    <property type="protein sequence ID" value="EFO26442.1"/>
    <property type="molecule type" value="Genomic_DNA"/>
</dbReference>
<dbReference type="Proteomes" id="UP000095285">
    <property type="component" value="Unassembled WGS sequence"/>
</dbReference>
<dbReference type="PANTHER" id="PTHR13231:SF3">
    <property type="entry name" value="SMALL RIBOSOMAL SUBUNIT PROTEIN MS31"/>
    <property type="match status" value="1"/>
</dbReference>
<dbReference type="InterPro" id="IPR026299">
    <property type="entry name" value="MRP-S31"/>
</dbReference>
<evidence type="ECO:0000256" key="3">
    <source>
        <dbReference type="ARBA" id="ARBA00022946"/>
    </source>
</evidence>
<comment type="subcellular location">
    <subcellularLocation>
        <location evidence="1">Mitochondrion</location>
    </subcellularLocation>
</comment>
<dbReference type="Pfam" id="PF15433">
    <property type="entry name" value="MRP-S31"/>
    <property type="match status" value="1"/>
</dbReference>
<feature type="compositionally biased region" description="Polar residues" evidence="10">
    <location>
        <begin position="28"/>
        <end position="55"/>
    </location>
</feature>
<evidence type="ECO:0000256" key="1">
    <source>
        <dbReference type="ARBA" id="ARBA00004173"/>
    </source>
</evidence>
<dbReference type="GeneID" id="9939428"/>
<accession>A0A1I7VM52</accession>
<evidence type="ECO:0000313" key="13">
    <source>
        <dbReference type="WBParaSite" id="EN70_4077"/>
    </source>
</evidence>
<name>A0A1I7VM52_LOALO</name>
<keyword evidence="12" id="KW-1185">Reference proteome</keyword>
<dbReference type="PANTHER" id="PTHR13231">
    <property type="entry name" value="MITOCHONDRIAL RIBOSOMAL PROTEIN S31"/>
    <property type="match status" value="1"/>
</dbReference>
<dbReference type="GO" id="GO:0003735">
    <property type="term" value="F:structural constituent of ribosome"/>
    <property type="evidence" value="ECO:0007669"/>
    <property type="project" value="InterPro"/>
</dbReference>
<keyword evidence="5" id="KW-0496">Mitochondrion</keyword>
<evidence type="ECO:0000313" key="12">
    <source>
        <dbReference type="Proteomes" id="UP000095285"/>
    </source>
</evidence>
<evidence type="ECO:0000256" key="9">
    <source>
        <dbReference type="SAM" id="Coils"/>
    </source>
</evidence>
<protein>
    <recommendedName>
        <fullName evidence="7">Small ribosomal subunit protein mS31</fullName>
    </recommendedName>
    <alternativeName>
        <fullName evidence="8">28S ribosomal protein S31, mitochondrial</fullName>
    </alternativeName>
</protein>
<evidence type="ECO:0000256" key="10">
    <source>
        <dbReference type="SAM" id="MobiDB-lite"/>
    </source>
</evidence>
<evidence type="ECO:0000256" key="7">
    <source>
        <dbReference type="ARBA" id="ARBA00035133"/>
    </source>
</evidence>
<dbReference type="AlphaFoldDB" id="A0A1I7VM52"/>
<dbReference type="CTD" id="9939428"/>
<evidence type="ECO:0000256" key="8">
    <source>
        <dbReference type="ARBA" id="ARBA00035363"/>
    </source>
</evidence>
<accession>A0A1S0U9F7</accession>
<proteinExistence type="inferred from homology"/>